<evidence type="ECO:0000259" key="1">
    <source>
        <dbReference type="Pfam" id="PF03865"/>
    </source>
</evidence>
<reference evidence="2" key="1">
    <citation type="submission" date="2019-10" db="EMBL/GenBank/DDBJ databases">
        <authorList>
            <consortium name="NARMS: The National Antimicrobial Resistance Monitoring System"/>
        </authorList>
    </citation>
    <scope>NUCLEOTIDE SEQUENCE</scope>
    <source>
        <strain evidence="2">FSIS21925702</strain>
    </source>
</reference>
<evidence type="ECO:0000313" key="2">
    <source>
        <dbReference type="EMBL" id="EDH7412792.1"/>
    </source>
</evidence>
<accession>A0A6C7WEZ5</accession>
<protein>
    <submittedName>
        <fullName evidence="2">ShlB/FhaC/HecB family hemolysin secretion/activation protein</fullName>
    </submittedName>
</protein>
<dbReference type="PANTHER" id="PTHR34597">
    <property type="entry name" value="SLR1661 PROTEIN"/>
    <property type="match status" value="1"/>
</dbReference>
<feature type="domain" description="Haemolysin activator HlyB C-terminal" evidence="1">
    <location>
        <begin position="64"/>
        <end position="264"/>
    </location>
</feature>
<dbReference type="GO" id="GO:0046819">
    <property type="term" value="P:protein secretion by the type V secretion system"/>
    <property type="evidence" value="ECO:0007669"/>
    <property type="project" value="TreeGrafter"/>
</dbReference>
<comment type="caution">
    <text evidence="2">The sequence shown here is derived from an EMBL/GenBank/DDBJ whole genome shotgun (WGS) entry which is preliminary data.</text>
</comment>
<dbReference type="EMBL" id="AAMIQP010000096">
    <property type="protein sequence ID" value="EDH7412792.1"/>
    <property type="molecule type" value="Genomic_DNA"/>
</dbReference>
<name>A0A6C7WEZ5_CAMJU</name>
<sequence length="269" mass="29865">MELLGKVIIKNNSGVRDYALESKLNKNLKGKVITTKNVENEIYKINEIYGIQTNANLQSGDGCGESDVIIEVNKGDSATLTLYSNNYGAKETGRFRAGMSQSLNNIARQGDNLNFYLQDSDENQIDYGINYSTFIGNLKITPFATQGHYVLGGIYRNLGFYGDSMNVGVNFSYPVFLYTEYSLYLVSGFTHKKIKDYYLDGLVSNEKASNSVNLGIEGTYKGLENNVLSYTLNFTYGNVENDGDSSGFNGVNLGNFGKMNLNLSNKYQF</sequence>
<gene>
    <name evidence="2" type="ORF">GD389_06925</name>
</gene>
<dbReference type="AlphaFoldDB" id="A0A6C7WEZ5"/>
<dbReference type="Gene3D" id="2.40.160.50">
    <property type="entry name" value="membrane protein fhac: a member of the omp85/tpsb transporter family"/>
    <property type="match status" value="1"/>
</dbReference>
<dbReference type="InterPro" id="IPR051544">
    <property type="entry name" value="TPS_OM_transporter"/>
</dbReference>
<dbReference type="Pfam" id="PF03865">
    <property type="entry name" value="ShlB"/>
    <property type="match status" value="1"/>
</dbReference>
<dbReference type="InterPro" id="IPR005565">
    <property type="entry name" value="Hemolysn_activator_HlyB_C"/>
</dbReference>
<dbReference type="RefSeq" id="WP_002852135.1">
    <property type="nucleotide sequence ID" value="NZ_CAJGXD010000037.1"/>
</dbReference>
<dbReference type="PANTHER" id="PTHR34597:SF1">
    <property type="entry name" value="HEME_HEMOPEXIN TRANSPORTER PROTEIN HUXB"/>
    <property type="match status" value="1"/>
</dbReference>
<dbReference type="GO" id="GO:0008320">
    <property type="term" value="F:protein transmembrane transporter activity"/>
    <property type="evidence" value="ECO:0007669"/>
    <property type="project" value="TreeGrafter"/>
</dbReference>
<dbReference type="GO" id="GO:0098046">
    <property type="term" value="C:type V protein secretion system complex"/>
    <property type="evidence" value="ECO:0007669"/>
    <property type="project" value="TreeGrafter"/>
</dbReference>
<organism evidence="2">
    <name type="scientific">Campylobacter jejuni</name>
    <dbReference type="NCBI Taxonomy" id="197"/>
    <lineage>
        <taxon>Bacteria</taxon>
        <taxon>Pseudomonadati</taxon>
        <taxon>Campylobacterota</taxon>
        <taxon>Epsilonproteobacteria</taxon>
        <taxon>Campylobacterales</taxon>
        <taxon>Campylobacteraceae</taxon>
        <taxon>Campylobacter</taxon>
    </lineage>
</organism>
<proteinExistence type="predicted"/>